<feature type="signal peptide" evidence="1">
    <location>
        <begin position="1"/>
        <end position="26"/>
    </location>
</feature>
<dbReference type="RefSeq" id="WP_129206217.1">
    <property type="nucleotide sequence ID" value="NZ_BMGU01000001.1"/>
</dbReference>
<keyword evidence="1" id="KW-0732">Signal</keyword>
<accession>A0A4Q1SFY2</accession>
<dbReference type="AlphaFoldDB" id="A0A4Q1SFY2"/>
<sequence length="400" mass="42248">MLAVMPRYFPSLACFLLTGLLLTSSASPELRAQAVQNPDVLVAAHDWPGLAAMLQSSSHEAPEGRFYRGLLLEHEGQFEASRAELTPLLAELAQGSDRRREALARMALAEDAARLFDSKAAGEEFAAVRQCCAAVLTEVERTRAESGAAIYPLLAGTPAMTLEKTAGLSVPLGRTGSGLREATVYVDGHASRWLFAPAAPLAVLSHAQAKTIGLKTLGAVPITGRGDKPMAAEVAVIPQLRFGGALFRTVPVLLCSDEALPDGVDGVLPLPLLAMLGTITATDDDHLRVRDTGIPADGAALFEEDGQLLAETTDGMLFAIDPVKLTSALSPRLKPAAGAKDGNLTLHFGPVEADFLQLGFSKNESPTSFAGTLGDDALDQLAGYSFDFHAMRFTVQVHPQ</sequence>
<feature type="chain" id="PRO_5020789966" description="Tetratricopeptide repeat protein" evidence="1">
    <location>
        <begin position="27"/>
        <end position="400"/>
    </location>
</feature>
<organism evidence="2 3">
    <name type="scientific">Silvibacterium dinghuense</name>
    <dbReference type="NCBI Taxonomy" id="1560006"/>
    <lineage>
        <taxon>Bacteria</taxon>
        <taxon>Pseudomonadati</taxon>
        <taxon>Acidobacteriota</taxon>
        <taxon>Terriglobia</taxon>
        <taxon>Terriglobales</taxon>
        <taxon>Acidobacteriaceae</taxon>
        <taxon>Silvibacterium</taxon>
    </lineage>
</organism>
<keyword evidence="3" id="KW-1185">Reference proteome</keyword>
<dbReference type="EMBL" id="SDMK01000001">
    <property type="protein sequence ID" value="RXS96468.1"/>
    <property type="molecule type" value="Genomic_DNA"/>
</dbReference>
<name>A0A4Q1SFY2_9BACT</name>
<gene>
    <name evidence="2" type="ORF">ESZ00_00450</name>
</gene>
<protein>
    <recommendedName>
        <fullName evidence="4">Tetratricopeptide repeat protein</fullName>
    </recommendedName>
</protein>
<evidence type="ECO:0000256" key="1">
    <source>
        <dbReference type="SAM" id="SignalP"/>
    </source>
</evidence>
<reference evidence="2 3" key="1">
    <citation type="journal article" date="2016" name="Int. J. Syst. Evol. Microbiol.">
        <title>Acidipila dinghuensis sp. nov., an acidobacterium isolated from forest soil.</title>
        <authorList>
            <person name="Jiang Y.W."/>
            <person name="Wang J."/>
            <person name="Chen M.H."/>
            <person name="Lv Y.Y."/>
            <person name="Qiu L.H."/>
        </authorList>
    </citation>
    <scope>NUCLEOTIDE SEQUENCE [LARGE SCALE GENOMIC DNA]</scope>
    <source>
        <strain evidence="2 3">DHOF10</strain>
    </source>
</reference>
<proteinExistence type="predicted"/>
<dbReference type="Proteomes" id="UP000290253">
    <property type="component" value="Unassembled WGS sequence"/>
</dbReference>
<evidence type="ECO:0000313" key="3">
    <source>
        <dbReference type="Proteomes" id="UP000290253"/>
    </source>
</evidence>
<evidence type="ECO:0008006" key="4">
    <source>
        <dbReference type="Google" id="ProtNLM"/>
    </source>
</evidence>
<dbReference type="OrthoDB" id="119163at2"/>
<comment type="caution">
    <text evidence="2">The sequence shown here is derived from an EMBL/GenBank/DDBJ whole genome shotgun (WGS) entry which is preliminary data.</text>
</comment>
<evidence type="ECO:0000313" key="2">
    <source>
        <dbReference type="EMBL" id="RXS96468.1"/>
    </source>
</evidence>